<dbReference type="AlphaFoldDB" id="A0A1L9AWY8"/>
<evidence type="ECO:0000256" key="2">
    <source>
        <dbReference type="SAM" id="MobiDB-lite"/>
    </source>
</evidence>
<feature type="region of interest" description="Disordered" evidence="2">
    <location>
        <begin position="1"/>
        <end position="34"/>
    </location>
</feature>
<dbReference type="EMBL" id="MPIN01000018">
    <property type="protein sequence ID" value="OJH34519.1"/>
    <property type="molecule type" value="Genomic_DNA"/>
</dbReference>
<evidence type="ECO:0000256" key="1">
    <source>
        <dbReference type="SAM" id="Coils"/>
    </source>
</evidence>
<accession>A0A1L9AWY8</accession>
<dbReference type="STRING" id="83449.BON30_42680"/>
<comment type="caution">
    <text evidence="3">The sequence shown here is derived from an EMBL/GenBank/DDBJ whole genome shotgun (WGS) entry which is preliminary data.</text>
</comment>
<keyword evidence="1" id="KW-0175">Coiled coil</keyword>
<gene>
    <name evidence="3" type="ORF">BON30_42680</name>
</gene>
<feature type="coiled-coil region" evidence="1">
    <location>
        <begin position="215"/>
        <end position="242"/>
    </location>
</feature>
<dbReference type="Proteomes" id="UP000182229">
    <property type="component" value="Unassembled WGS sequence"/>
</dbReference>
<protein>
    <submittedName>
        <fullName evidence="3">Uncharacterized protein</fullName>
    </submittedName>
</protein>
<proteinExistence type="predicted"/>
<reference evidence="3 4" key="2">
    <citation type="submission" date="2016-12" db="EMBL/GenBank/DDBJ databases">
        <title>Draft Genome Sequence of Cystobacter ferrugineus Strain Cbfe23.</title>
        <authorList>
            <person name="Akbar S."/>
            <person name="Dowd S.E."/>
            <person name="Stevens D.C."/>
        </authorList>
    </citation>
    <scope>NUCLEOTIDE SEQUENCE [LARGE SCALE GENOMIC DNA]</scope>
    <source>
        <strain evidence="3 4">Cbfe23</strain>
    </source>
</reference>
<reference evidence="4" key="1">
    <citation type="submission" date="2016-11" db="EMBL/GenBank/DDBJ databases">
        <authorList>
            <person name="Shukria A."/>
            <person name="Stevens D.C."/>
        </authorList>
    </citation>
    <scope>NUCLEOTIDE SEQUENCE [LARGE SCALE GENOMIC DNA]</scope>
    <source>
        <strain evidence="4">Cbfe23</strain>
    </source>
</reference>
<keyword evidence="4" id="KW-1185">Reference proteome</keyword>
<sequence length="255" mass="28062">MFDRLRVRPPEVSEAKTRPEKQPGSRPDKKRIPLGQRLREVVDALGRAGTEAERNQLQLQLEKLRTESPVKGPQARGPAGEVTRALEEAALATPKPTMPGRVAIRVTGMDEGNVKIPLGELRVRVSSGDEHVEGLTDSMGHVVLALEATGSFEVEVLSPSGEVIGRTTSRMAPQQPVALEMSVQKKPELKDVFARGRAWHDDLKRRAERIEIPDTRALEQRIASLEATVARLEQALLAQTQASQKRDTDKKGDAQ</sequence>
<evidence type="ECO:0000313" key="3">
    <source>
        <dbReference type="EMBL" id="OJH34519.1"/>
    </source>
</evidence>
<evidence type="ECO:0000313" key="4">
    <source>
        <dbReference type="Proteomes" id="UP000182229"/>
    </source>
</evidence>
<name>A0A1L9AWY8_9BACT</name>
<organism evidence="3 4">
    <name type="scientific">Cystobacter ferrugineus</name>
    <dbReference type="NCBI Taxonomy" id="83449"/>
    <lineage>
        <taxon>Bacteria</taxon>
        <taxon>Pseudomonadati</taxon>
        <taxon>Myxococcota</taxon>
        <taxon>Myxococcia</taxon>
        <taxon>Myxococcales</taxon>
        <taxon>Cystobacterineae</taxon>
        <taxon>Archangiaceae</taxon>
        <taxon>Cystobacter</taxon>
    </lineage>
</organism>